<dbReference type="RefSeq" id="WP_042681910.1">
    <property type="nucleotide sequence ID" value="NZ_CABKTM010000043.1"/>
</dbReference>
<keyword evidence="1" id="KW-1133">Transmembrane helix</keyword>
<protein>
    <submittedName>
        <fullName evidence="2">Uncharacterized protein</fullName>
    </submittedName>
</protein>
<proteinExistence type="predicted"/>
<gene>
    <name evidence="2" type="ORF">NSA23_00885</name>
</gene>
<accession>A0A9X2S3F4</accession>
<evidence type="ECO:0000313" key="2">
    <source>
        <dbReference type="EMBL" id="MCR2042660.1"/>
    </source>
</evidence>
<keyword evidence="3" id="KW-1185">Reference proteome</keyword>
<comment type="caution">
    <text evidence="2">The sequence shown here is derived from an EMBL/GenBank/DDBJ whole genome shotgun (WGS) entry which is preliminary data.</text>
</comment>
<evidence type="ECO:0000256" key="1">
    <source>
        <dbReference type="SAM" id="Phobius"/>
    </source>
</evidence>
<dbReference type="Proteomes" id="UP001142078">
    <property type="component" value="Unassembled WGS sequence"/>
</dbReference>
<sequence>MDNLFKKIESIILTFAIIGLISLICIQFINIKDENIISTTKFNNDIKYISLNKFNELENGVIILKLEDNSQENISILINGEKKGDFSKKDEIEINVSNNDLIEIDGTKYMDKATVKLIGISKNIESPKLDTIVSTSQSIEILGNVKLK</sequence>
<keyword evidence="1" id="KW-0472">Membrane</keyword>
<name>A0A9X2S3F4_9FIRM</name>
<feature type="transmembrane region" description="Helical" evidence="1">
    <location>
        <begin position="12"/>
        <end position="31"/>
    </location>
</feature>
<keyword evidence="1" id="KW-0812">Transmembrane</keyword>
<dbReference type="OrthoDB" id="1707256at2"/>
<organism evidence="2 3">
    <name type="scientific">Anaerosalibacter massiliensis</name>
    <dbReference type="NCBI Taxonomy" id="1347392"/>
    <lineage>
        <taxon>Bacteria</taxon>
        <taxon>Bacillati</taxon>
        <taxon>Bacillota</taxon>
        <taxon>Tissierellia</taxon>
        <taxon>Tissierellales</taxon>
        <taxon>Sporanaerobacteraceae</taxon>
        <taxon>Anaerosalibacter</taxon>
    </lineage>
</organism>
<dbReference type="EMBL" id="JANJZL010000001">
    <property type="protein sequence ID" value="MCR2042660.1"/>
    <property type="molecule type" value="Genomic_DNA"/>
</dbReference>
<reference evidence="2" key="1">
    <citation type="submission" date="2022-07" db="EMBL/GenBank/DDBJ databases">
        <title>Enhanced cultured diversity of the mouse gut microbiota enables custom-made synthetic communities.</title>
        <authorList>
            <person name="Afrizal A."/>
        </authorList>
    </citation>
    <scope>NUCLEOTIDE SEQUENCE</scope>
    <source>
        <strain evidence="2">DSM 29482</strain>
    </source>
</reference>
<dbReference type="AlphaFoldDB" id="A0A9X2S3F4"/>
<evidence type="ECO:0000313" key="3">
    <source>
        <dbReference type="Proteomes" id="UP001142078"/>
    </source>
</evidence>